<dbReference type="RefSeq" id="WP_317643614.1">
    <property type="nucleotide sequence ID" value="NZ_AP026800.1"/>
</dbReference>
<dbReference type="SUPFAM" id="SSF46785">
    <property type="entry name" value="Winged helix' DNA-binding domain"/>
    <property type="match status" value="1"/>
</dbReference>
<protein>
    <submittedName>
        <fullName evidence="2">MarR family transcriptional regulator</fullName>
    </submittedName>
</protein>
<dbReference type="InterPro" id="IPR036388">
    <property type="entry name" value="WH-like_DNA-bd_sf"/>
</dbReference>
<evidence type="ECO:0000259" key="1">
    <source>
        <dbReference type="Pfam" id="PF13601"/>
    </source>
</evidence>
<dbReference type="Gene3D" id="1.10.10.10">
    <property type="entry name" value="Winged helix-like DNA-binding domain superfamily/Winged helix DNA-binding domain"/>
    <property type="match status" value="1"/>
</dbReference>
<feature type="domain" description="Winged helix DNA-binding" evidence="1">
    <location>
        <begin position="14"/>
        <end position="94"/>
    </location>
</feature>
<accession>A0ABM8BCH8</accession>
<reference evidence="2 3" key="1">
    <citation type="journal article" date="2023" name="Microbiol. Spectr.">
        <title>Symbiosis of Carpenter Bees with Uncharacterized Lactic Acid Bacteria Showing NAD Auxotrophy.</title>
        <authorList>
            <person name="Kawasaki S."/>
            <person name="Ozawa K."/>
            <person name="Mori T."/>
            <person name="Yamamoto A."/>
            <person name="Ito M."/>
            <person name="Ohkuma M."/>
            <person name="Sakamoto M."/>
            <person name="Matsutani M."/>
        </authorList>
    </citation>
    <scope>NUCLEOTIDE SEQUENCE [LARGE SCALE GENOMIC DNA]</scope>
    <source>
        <strain evidence="2 3">KimH</strain>
    </source>
</reference>
<dbReference type="PANTHER" id="PTHR37318:SF1">
    <property type="entry name" value="BSL7504 PROTEIN"/>
    <property type="match status" value="1"/>
</dbReference>
<proteinExistence type="predicted"/>
<dbReference type="Pfam" id="PF13601">
    <property type="entry name" value="HTH_34"/>
    <property type="match status" value="1"/>
</dbReference>
<dbReference type="InterPro" id="IPR027395">
    <property type="entry name" value="WH_DNA-bd_dom"/>
</dbReference>
<dbReference type="InterPro" id="IPR036390">
    <property type="entry name" value="WH_DNA-bd_sf"/>
</dbReference>
<dbReference type="PANTHER" id="PTHR37318">
    <property type="entry name" value="BSL7504 PROTEIN"/>
    <property type="match status" value="1"/>
</dbReference>
<name>A0ABM8BCH8_9BIFI</name>
<sequence>MSVELDPVIHATSRLRIMTVLARIGLGEEISFEKLRQLLDMTAGNLSVHSGKLEQAGYVSISKTFEGRKPATYLTITDQGRAAYRSYLSNLQTLLEGDENNV</sequence>
<keyword evidence="3" id="KW-1185">Reference proteome</keyword>
<dbReference type="EMBL" id="AP026800">
    <property type="protein sequence ID" value="BDR54620.1"/>
    <property type="molecule type" value="Genomic_DNA"/>
</dbReference>
<organism evidence="2 3">
    <name type="scientific">Bombiscardovia apis</name>
    <dbReference type="NCBI Taxonomy" id="2932182"/>
    <lineage>
        <taxon>Bacteria</taxon>
        <taxon>Bacillati</taxon>
        <taxon>Actinomycetota</taxon>
        <taxon>Actinomycetes</taxon>
        <taxon>Bifidobacteriales</taxon>
        <taxon>Bifidobacteriaceae</taxon>
        <taxon>Bombiscardovia</taxon>
    </lineage>
</organism>
<gene>
    <name evidence="2" type="ORF">KIMH_07310</name>
</gene>
<evidence type="ECO:0000313" key="2">
    <source>
        <dbReference type="EMBL" id="BDR54620.1"/>
    </source>
</evidence>
<evidence type="ECO:0000313" key="3">
    <source>
        <dbReference type="Proteomes" id="UP001321748"/>
    </source>
</evidence>
<dbReference type="Proteomes" id="UP001321748">
    <property type="component" value="Chromosome"/>
</dbReference>